<evidence type="ECO:0000313" key="3">
    <source>
        <dbReference type="EMBL" id="QRC95892.1"/>
    </source>
</evidence>
<protein>
    <recommendedName>
        <fullName evidence="2">Heterokaryon incompatibility domain-containing protein</fullName>
    </recommendedName>
</protein>
<feature type="compositionally biased region" description="Polar residues" evidence="1">
    <location>
        <begin position="660"/>
        <end position="679"/>
    </location>
</feature>
<dbReference type="InterPro" id="IPR010730">
    <property type="entry name" value="HET"/>
</dbReference>
<accession>A0A7U2I1G1</accession>
<dbReference type="VEuPathDB" id="FungiDB:JI435_055300"/>
<feature type="domain" description="Heterokaryon incompatibility" evidence="2">
    <location>
        <begin position="292"/>
        <end position="445"/>
    </location>
</feature>
<evidence type="ECO:0000313" key="4">
    <source>
        <dbReference type="Proteomes" id="UP000663193"/>
    </source>
</evidence>
<name>A0A7U2I1G1_PHANO</name>
<reference evidence="4" key="1">
    <citation type="journal article" date="2021" name="BMC Genomics">
        <title>Chromosome-level genome assembly and manually-curated proteome of model necrotroph Parastagonospora nodorum Sn15 reveals a genome-wide trove of candidate effector homologs, and redundancy of virulence-related functions within an accessory chromosome.</title>
        <authorList>
            <person name="Bertazzoni S."/>
            <person name="Jones D.A.B."/>
            <person name="Phan H.T."/>
            <person name="Tan K.-C."/>
            <person name="Hane J.K."/>
        </authorList>
    </citation>
    <scope>NUCLEOTIDE SEQUENCE [LARGE SCALE GENOMIC DNA]</scope>
    <source>
        <strain evidence="4">SN15 / ATCC MYA-4574 / FGSC 10173)</strain>
    </source>
</reference>
<evidence type="ECO:0000259" key="2">
    <source>
        <dbReference type="Pfam" id="PF06985"/>
    </source>
</evidence>
<sequence>HSLPALPTKSELDLKKKELGPLIRSYTMTSVQRNEFGSNEDSVEEEPEQLDYEKQRWNRSMHRPTTSRLCGMCETHILGCGKLSGIYRRDYSSVTESKARACVFCASLYKDFLDINKAHPDRVLCLDSQYYCWSIRTAARSRESKSSILIMFHPAMKKEDIESSVAPLLGAGGGSKASYDVASHSRGTQSHFKDDASHLGSIYPSRMFHFIAEDELGQSLMKDELGATTDVASKAVGLQVKAWIYNCNEHHENCMKASKTTWVPTRLLDLVFGDESSIRLVNAKEEGVQGPYVTLSHCWGPNPKFLTTTREREKLHMTKGIKISDLKSTNFEEAISVARHLGIRYIWIDSLCIIQGLNGDFQAEGQLMHKVYRNSYCNLAAADSKDSHGGLFRKRQSSDVLPGGYEGDGSSPIFGTTAWRIMPDNLWDAELLDTEIYKRGWVFQERMLSPRILHFARNQIFWDCGAISACETLPSGLPLMLDDAASTDRHWRGRLQESSSLVHAPLAGVNTDSLGEFWSSAVLSYTQCDLTDQVDKTRAIWSIAKLVRDAWGDDYGVGTWALAVEEQLNWTVINIKTTVRSVDLQWRLPSWSWMSIQGAVSVPKRVLDDRCYRVKGHDEKDIRFVIKGAAKPVFGRIPSDSIKKDMQLGWDKWQKETTRRLNSSSGARANPTQERSQSAPVVPKQDIGIANKSVKDEPAAVADPRDLEPELISNSIKIKAPITPGTLYYDDETGNYNILAKSYDGSKLGETFASNEDNLVGKADSSASAPSVILFMAYPDVTPSSFDLAPNYSHVIILRAKSHTIQKASSGLGIGFEEQAYGSDNEPELPISYSGTGIIVTPTVDYRRQYNHFADDITHLEKKITSLKEDWKIENSKKDLEGLKAWIEDLGREGHWRRTGMVEFKDWSEKDWESVMGRQIWDVMRAQSSPREENDGGEAVYPMGWGTEFWLD</sequence>
<dbReference type="OrthoDB" id="5362512at2759"/>
<organism evidence="3 4">
    <name type="scientific">Phaeosphaeria nodorum (strain SN15 / ATCC MYA-4574 / FGSC 10173)</name>
    <name type="common">Glume blotch fungus</name>
    <name type="synonym">Parastagonospora nodorum</name>
    <dbReference type="NCBI Taxonomy" id="321614"/>
    <lineage>
        <taxon>Eukaryota</taxon>
        <taxon>Fungi</taxon>
        <taxon>Dikarya</taxon>
        <taxon>Ascomycota</taxon>
        <taxon>Pezizomycotina</taxon>
        <taxon>Dothideomycetes</taxon>
        <taxon>Pleosporomycetidae</taxon>
        <taxon>Pleosporales</taxon>
        <taxon>Pleosporineae</taxon>
        <taxon>Phaeosphaeriaceae</taxon>
        <taxon>Parastagonospora</taxon>
    </lineage>
</organism>
<feature type="non-terminal residue" evidence="3">
    <location>
        <position position="952"/>
    </location>
</feature>
<gene>
    <name evidence="3" type="ORF">JI435_055300</name>
</gene>
<dbReference type="Pfam" id="PF06985">
    <property type="entry name" value="HET"/>
    <property type="match status" value="1"/>
</dbReference>
<keyword evidence="4" id="KW-1185">Reference proteome</keyword>
<dbReference type="Proteomes" id="UP000663193">
    <property type="component" value="Chromosome 6"/>
</dbReference>
<dbReference type="PANTHER" id="PTHR33112">
    <property type="entry name" value="DOMAIN PROTEIN, PUTATIVE-RELATED"/>
    <property type="match status" value="1"/>
</dbReference>
<feature type="region of interest" description="Disordered" evidence="1">
    <location>
        <begin position="659"/>
        <end position="685"/>
    </location>
</feature>
<proteinExistence type="predicted"/>
<dbReference type="AlphaFoldDB" id="A0A7U2I1G1"/>
<dbReference type="EMBL" id="CP069028">
    <property type="protein sequence ID" value="QRC95892.1"/>
    <property type="molecule type" value="Genomic_DNA"/>
</dbReference>
<dbReference type="PANTHER" id="PTHR33112:SF10">
    <property type="entry name" value="TOL"/>
    <property type="match status" value="1"/>
</dbReference>
<evidence type="ECO:0000256" key="1">
    <source>
        <dbReference type="SAM" id="MobiDB-lite"/>
    </source>
</evidence>